<sequence>MQDREADNHGVHAEYLTRAGGRFTVGDPAGSAGQAGTELSEDGSVIVGWRTCESGEGCGAWVS</sequence>
<accession>A0ABS4TSJ7</accession>
<dbReference type="Proteomes" id="UP001519332">
    <property type="component" value="Unassembled WGS sequence"/>
</dbReference>
<organism evidence="1 2">
    <name type="scientific">Kibdelosporangium banguiense</name>
    <dbReference type="NCBI Taxonomy" id="1365924"/>
    <lineage>
        <taxon>Bacteria</taxon>
        <taxon>Bacillati</taxon>
        <taxon>Actinomycetota</taxon>
        <taxon>Actinomycetes</taxon>
        <taxon>Pseudonocardiales</taxon>
        <taxon>Pseudonocardiaceae</taxon>
        <taxon>Kibdelosporangium</taxon>
    </lineage>
</organism>
<gene>
    <name evidence="1" type="ORF">JOF56_007770</name>
</gene>
<evidence type="ECO:0000313" key="2">
    <source>
        <dbReference type="Proteomes" id="UP001519332"/>
    </source>
</evidence>
<dbReference type="RefSeq" id="WP_209644341.1">
    <property type="nucleotide sequence ID" value="NZ_JAGINW010000001.1"/>
</dbReference>
<proteinExistence type="predicted"/>
<name>A0ABS4TSJ7_9PSEU</name>
<protein>
    <submittedName>
        <fullName evidence="1">Uncharacterized protein</fullName>
    </submittedName>
</protein>
<evidence type="ECO:0000313" key="1">
    <source>
        <dbReference type="EMBL" id="MBP2327385.1"/>
    </source>
</evidence>
<keyword evidence="2" id="KW-1185">Reference proteome</keyword>
<comment type="caution">
    <text evidence="1">The sequence shown here is derived from an EMBL/GenBank/DDBJ whole genome shotgun (WGS) entry which is preliminary data.</text>
</comment>
<dbReference type="EMBL" id="JAGINW010000001">
    <property type="protein sequence ID" value="MBP2327385.1"/>
    <property type="molecule type" value="Genomic_DNA"/>
</dbReference>
<reference evidence="1 2" key="1">
    <citation type="submission" date="2021-03" db="EMBL/GenBank/DDBJ databases">
        <title>Sequencing the genomes of 1000 actinobacteria strains.</title>
        <authorList>
            <person name="Klenk H.-P."/>
        </authorList>
    </citation>
    <scope>NUCLEOTIDE SEQUENCE [LARGE SCALE GENOMIC DNA]</scope>
    <source>
        <strain evidence="1 2">DSM 46670</strain>
    </source>
</reference>